<keyword evidence="2" id="KW-1185">Reference proteome</keyword>
<name>A0A4Q0VM48_9BACI</name>
<proteinExistence type="predicted"/>
<accession>A0A4Q0VM48</accession>
<protein>
    <submittedName>
        <fullName evidence="1">Uncharacterized protein</fullName>
    </submittedName>
</protein>
<sequence length="92" mass="10920">MLIGISEILRGQIVHSNEPTQKHQQMRLVFFFFFLKGSFRKVCCFGKNLQIRTFTQFTKNSPLMKYLTKRVLFPVNRELVVLKSLIIILIMR</sequence>
<dbReference type="Proteomes" id="UP000290649">
    <property type="component" value="Unassembled WGS sequence"/>
</dbReference>
<reference evidence="1 2" key="1">
    <citation type="journal article" date="2019" name="Int. J. Syst. Evol. Microbiol.">
        <title>Anaerobacillus alkaliphilus sp. nov., a novel alkaliphilic and moderately halophilic bacterium.</title>
        <authorList>
            <person name="Borsodi A.K."/>
            <person name="Aszalos J.M."/>
            <person name="Bihari P."/>
            <person name="Nagy I."/>
            <person name="Schumann P."/>
            <person name="Sproer C."/>
            <person name="Kovacs A.L."/>
            <person name="Boka K."/>
            <person name="Dobosy P."/>
            <person name="Ovari M."/>
            <person name="Szili-Kovacs T."/>
            <person name="Toth E."/>
        </authorList>
    </citation>
    <scope>NUCLEOTIDE SEQUENCE [LARGE SCALE GENOMIC DNA]</scope>
    <source>
        <strain evidence="1 2">B16-10</strain>
    </source>
</reference>
<gene>
    <name evidence="1" type="ORF">DS745_21240</name>
</gene>
<evidence type="ECO:0000313" key="2">
    <source>
        <dbReference type="Proteomes" id="UP000290649"/>
    </source>
</evidence>
<evidence type="ECO:0000313" key="1">
    <source>
        <dbReference type="EMBL" id="RXI96263.1"/>
    </source>
</evidence>
<comment type="caution">
    <text evidence="1">The sequence shown here is derived from an EMBL/GenBank/DDBJ whole genome shotgun (WGS) entry which is preliminary data.</text>
</comment>
<organism evidence="1 2">
    <name type="scientific">Anaerobacillus alkaliphilus</name>
    <dbReference type="NCBI Taxonomy" id="1548597"/>
    <lineage>
        <taxon>Bacteria</taxon>
        <taxon>Bacillati</taxon>
        <taxon>Bacillota</taxon>
        <taxon>Bacilli</taxon>
        <taxon>Bacillales</taxon>
        <taxon>Bacillaceae</taxon>
        <taxon>Anaerobacillus</taxon>
    </lineage>
</organism>
<dbReference type="EMBL" id="QOUX01000047">
    <property type="protein sequence ID" value="RXI96263.1"/>
    <property type="molecule type" value="Genomic_DNA"/>
</dbReference>
<dbReference type="AlphaFoldDB" id="A0A4Q0VM48"/>